<keyword evidence="3" id="KW-0732">Signal</keyword>
<keyword evidence="4" id="KW-0378">Hydrolase</keyword>
<dbReference type="PANTHER" id="PTHR47360:SF1">
    <property type="entry name" value="ENDOPEPTIDASE NLPC-RELATED"/>
    <property type="match status" value="1"/>
</dbReference>
<dbReference type="GO" id="GO:0008234">
    <property type="term" value="F:cysteine-type peptidase activity"/>
    <property type="evidence" value="ECO:0007669"/>
    <property type="project" value="UniProtKB-KW"/>
</dbReference>
<dbReference type="InterPro" id="IPR000064">
    <property type="entry name" value="NLP_P60_dom"/>
</dbReference>
<dbReference type="InterPro" id="IPR052062">
    <property type="entry name" value="Murein_DD/LD_carboxypeptidase"/>
</dbReference>
<evidence type="ECO:0000313" key="7">
    <source>
        <dbReference type="EMBL" id="RFM25832.1"/>
    </source>
</evidence>
<comment type="caution">
    <text evidence="7">The sequence shown here is derived from an EMBL/GenBank/DDBJ whole genome shotgun (WGS) entry which is preliminary data.</text>
</comment>
<evidence type="ECO:0000256" key="5">
    <source>
        <dbReference type="ARBA" id="ARBA00022807"/>
    </source>
</evidence>
<proteinExistence type="inferred from homology"/>
<organism evidence="7 8">
    <name type="scientific">Deminuibacter soli</name>
    <dbReference type="NCBI Taxonomy" id="2291815"/>
    <lineage>
        <taxon>Bacteria</taxon>
        <taxon>Pseudomonadati</taxon>
        <taxon>Bacteroidota</taxon>
        <taxon>Chitinophagia</taxon>
        <taxon>Chitinophagales</taxon>
        <taxon>Chitinophagaceae</taxon>
        <taxon>Deminuibacter</taxon>
    </lineage>
</organism>
<reference evidence="7 8" key="1">
    <citation type="submission" date="2018-08" db="EMBL/GenBank/DDBJ databases">
        <title>Chitinophagaceae sp. K23C18032701, a novel bacterium isolated from forest soil.</title>
        <authorList>
            <person name="Wang C."/>
        </authorList>
    </citation>
    <scope>NUCLEOTIDE SEQUENCE [LARGE SCALE GENOMIC DNA]</scope>
    <source>
        <strain evidence="7 8">K23C18032701</strain>
    </source>
</reference>
<comment type="similarity">
    <text evidence="1">Belongs to the peptidase C40 family.</text>
</comment>
<evidence type="ECO:0000256" key="4">
    <source>
        <dbReference type="ARBA" id="ARBA00022801"/>
    </source>
</evidence>
<accession>A0A3E1ND98</accession>
<dbReference type="GO" id="GO:0006508">
    <property type="term" value="P:proteolysis"/>
    <property type="evidence" value="ECO:0007669"/>
    <property type="project" value="UniProtKB-KW"/>
</dbReference>
<sequence length="271" mass="30039">MNSLQLSTNWYYLTIYKNLCRFVGGKAQDNYIAQMLMKNRKLGLCCCVALLVFSSCKSLKNAGSADHSNSAPAKQGKKSGNVQFIDGIAVTPGTIVTSKHSSNGDIPGNKKVIYAPPDDVNSTHFNIETADWLQLKYAIVLDASIEKLTNVDLLKIIDHWWGTRYALGGSTENGIDCSAFSLTVERDVYGKSVPRTAQEQYDQTQRVEENDLREGDLVFFHTSGRKISHVGVYLLNNKFVHASTSGGVMVSDLNDTYWRPRYRGAGRIGKL</sequence>
<evidence type="ECO:0000313" key="8">
    <source>
        <dbReference type="Proteomes" id="UP000261284"/>
    </source>
</evidence>
<dbReference type="AlphaFoldDB" id="A0A3E1ND98"/>
<evidence type="ECO:0000256" key="1">
    <source>
        <dbReference type="ARBA" id="ARBA00007074"/>
    </source>
</evidence>
<evidence type="ECO:0000256" key="2">
    <source>
        <dbReference type="ARBA" id="ARBA00022670"/>
    </source>
</evidence>
<dbReference type="Gene3D" id="3.90.1720.10">
    <property type="entry name" value="endopeptidase domain like (from Nostoc punctiforme)"/>
    <property type="match status" value="1"/>
</dbReference>
<name>A0A3E1ND98_9BACT</name>
<keyword evidence="8" id="KW-1185">Reference proteome</keyword>
<gene>
    <name evidence="7" type="ORF">DXN05_23005</name>
</gene>
<keyword evidence="5" id="KW-0788">Thiol protease</keyword>
<keyword evidence="2" id="KW-0645">Protease</keyword>
<dbReference type="PANTHER" id="PTHR47360">
    <property type="entry name" value="MUREIN DD-ENDOPEPTIDASE MEPS/MUREIN LD-CARBOXYPEPTIDASE"/>
    <property type="match status" value="1"/>
</dbReference>
<protein>
    <recommendedName>
        <fullName evidence="6">NlpC/P60 domain-containing protein</fullName>
    </recommendedName>
</protein>
<feature type="domain" description="NlpC/P60" evidence="6">
    <location>
        <begin position="142"/>
        <end position="269"/>
    </location>
</feature>
<evidence type="ECO:0000256" key="3">
    <source>
        <dbReference type="ARBA" id="ARBA00022729"/>
    </source>
</evidence>
<evidence type="ECO:0000259" key="6">
    <source>
        <dbReference type="PROSITE" id="PS51935"/>
    </source>
</evidence>
<dbReference type="SUPFAM" id="SSF54001">
    <property type="entry name" value="Cysteine proteinases"/>
    <property type="match status" value="1"/>
</dbReference>
<dbReference type="EMBL" id="QTJU01000014">
    <property type="protein sequence ID" value="RFM25832.1"/>
    <property type="molecule type" value="Genomic_DNA"/>
</dbReference>
<dbReference type="InterPro" id="IPR038765">
    <property type="entry name" value="Papain-like_cys_pep_sf"/>
</dbReference>
<dbReference type="PROSITE" id="PS51935">
    <property type="entry name" value="NLPC_P60"/>
    <property type="match status" value="1"/>
</dbReference>
<dbReference type="Pfam" id="PF00877">
    <property type="entry name" value="NLPC_P60"/>
    <property type="match status" value="1"/>
</dbReference>
<dbReference type="Proteomes" id="UP000261284">
    <property type="component" value="Unassembled WGS sequence"/>
</dbReference>